<gene>
    <name evidence="1" type="ORF">SMN809_LOCUS38672</name>
</gene>
<dbReference type="EMBL" id="CAJOBI010101680">
    <property type="protein sequence ID" value="CAF4590795.1"/>
    <property type="molecule type" value="Genomic_DNA"/>
</dbReference>
<accession>A0A8S2YZL8</accession>
<proteinExistence type="predicted"/>
<sequence>RLKFSSLDNYSAALGSIHVAAFLNHNHS</sequence>
<organism evidence="1 2">
    <name type="scientific">Rotaria magnacalcarata</name>
    <dbReference type="NCBI Taxonomy" id="392030"/>
    <lineage>
        <taxon>Eukaryota</taxon>
        <taxon>Metazoa</taxon>
        <taxon>Spiralia</taxon>
        <taxon>Gnathifera</taxon>
        <taxon>Rotifera</taxon>
        <taxon>Eurotatoria</taxon>
        <taxon>Bdelloidea</taxon>
        <taxon>Philodinida</taxon>
        <taxon>Philodinidae</taxon>
        <taxon>Rotaria</taxon>
    </lineage>
</organism>
<evidence type="ECO:0000313" key="1">
    <source>
        <dbReference type="EMBL" id="CAF4590795.1"/>
    </source>
</evidence>
<dbReference type="AlphaFoldDB" id="A0A8S2YZL8"/>
<comment type="caution">
    <text evidence="1">The sequence shown here is derived from an EMBL/GenBank/DDBJ whole genome shotgun (WGS) entry which is preliminary data.</text>
</comment>
<evidence type="ECO:0000313" key="2">
    <source>
        <dbReference type="Proteomes" id="UP000676336"/>
    </source>
</evidence>
<protein>
    <submittedName>
        <fullName evidence="1">Uncharacterized protein</fullName>
    </submittedName>
</protein>
<reference evidence="1" key="1">
    <citation type="submission" date="2021-02" db="EMBL/GenBank/DDBJ databases">
        <authorList>
            <person name="Nowell W R."/>
        </authorList>
    </citation>
    <scope>NUCLEOTIDE SEQUENCE</scope>
</reference>
<feature type="non-terminal residue" evidence="1">
    <location>
        <position position="1"/>
    </location>
</feature>
<dbReference type="Proteomes" id="UP000676336">
    <property type="component" value="Unassembled WGS sequence"/>
</dbReference>
<name>A0A8S2YZL8_9BILA</name>